<dbReference type="AlphaFoldDB" id="A0A2P6R3J6"/>
<evidence type="ECO:0000256" key="6">
    <source>
        <dbReference type="ARBA" id="ARBA00023242"/>
    </source>
</evidence>
<keyword evidence="5 7" id="KW-0175">Coiled coil</keyword>
<keyword evidence="3" id="KW-0863">Zinc-finger</keyword>
<dbReference type="OrthoDB" id="1905265at2759"/>
<dbReference type="GO" id="GO:0010468">
    <property type="term" value="P:regulation of gene expression"/>
    <property type="evidence" value="ECO:0007669"/>
    <property type="project" value="TreeGrafter"/>
</dbReference>
<dbReference type="GO" id="GO:0010071">
    <property type="term" value="P:root meristem specification"/>
    <property type="evidence" value="ECO:0007669"/>
    <property type="project" value="TreeGrafter"/>
</dbReference>
<dbReference type="Pfam" id="PF07227">
    <property type="entry name" value="PHD_Oberon"/>
    <property type="match status" value="1"/>
</dbReference>
<feature type="region of interest" description="Disordered" evidence="8">
    <location>
        <begin position="268"/>
        <end position="340"/>
    </location>
</feature>
<protein>
    <submittedName>
        <fullName evidence="11">Putative chromatin regulator PHD family</fullName>
    </submittedName>
</protein>
<dbReference type="EMBL" id="PDCK01000042">
    <property type="protein sequence ID" value="PRQ40993.1"/>
    <property type="molecule type" value="Genomic_DNA"/>
</dbReference>
<dbReference type="Pfam" id="PF16312">
    <property type="entry name" value="Oberon_cc"/>
    <property type="match status" value="1"/>
</dbReference>
<comment type="subcellular location">
    <subcellularLocation>
        <location evidence="1">Nucleus</location>
    </subcellularLocation>
</comment>
<evidence type="ECO:0000259" key="9">
    <source>
        <dbReference type="Pfam" id="PF07227"/>
    </source>
</evidence>
<name>A0A2P6R3J6_ROSCH</name>
<proteinExistence type="predicted"/>
<dbReference type="GO" id="GO:0010492">
    <property type="term" value="P:maintenance of shoot apical meristem identity"/>
    <property type="evidence" value="ECO:0007669"/>
    <property type="project" value="TreeGrafter"/>
</dbReference>
<feature type="coiled-coil region" evidence="7">
    <location>
        <begin position="714"/>
        <end position="810"/>
    </location>
</feature>
<dbReference type="PRINTS" id="PR01544">
    <property type="entry name" value="ARATH130DUF"/>
</dbReference>
<feature type="region of interest" description="Disordered" evidence="8">
    <location>
        <begin position="1"/>
        <end position="43"/>
    </location>
</feature>
<dbReference type="CDD" id="cd15612">
    <property type="entry name" value="PHD_OBE1_like"/>
    <property type="match status" value="1"/>
</dbReference>
<dbReference type="InterPro" id="IPR004082">
    <property type="entry name" value="OBERON"/>
</dbReference>
<keyword evidence="4" id="KW-0862">Zinc</keyword>
<evidence type="ECO:0000256" key="3">
    <source>
        <dbReference type="ARBA" id="ARBA00022771"/>
    </source>
</evidence>
<evidence type="ECO:0000256" key="7">
    <source>
        <dbReference type="SAM" id="Coils"/>
    </source>
</evidence>
<dbReference type="STRING" id="74649.A0A2P6R3J6"/>
<evidence type="ECO:0000313" key="12">
    <source>
        <dbReference type="Proteomes" id="UP000238479"/>
    </source>
</evidence>
<gene>
    <name evidence="11" type="ORF">RchiOBHm_Chr4g0442161</name>
</gene>
<evidence type="ECO:0000256" key="8">
    <source>
        <dbReference type="SAM" id="MobiDB-lite"/>
    </source>
</evidence>
<accession>A0A2P6R3J6</accession>
<dbReference type="GO" id="GO:0008270">
    <property type="term" value="F:zinc ion binding"/>
    <property type="evidence" value="ECO:0007669"/>
    <property type="project" value="UniProtKB-KW"/>
</dbReference>
<dbReference type="PANTHER" id="PTHR21736:SF38">
    <property type="entry name" value="PROTEIN OBERON 3"/>
    <property type="match status" value="1"/>
</dbReference>
<organism evidence="11 12">
    <name type="scientific">Rosa chinensis</name>
    <name type="common">China rose</name>
    <dbReference type="NCBI Taxonomy" id="74649"/>
    <lineage>
        <taxon>Eukaryota</taxon>
        <taxon>Viridiplantae</taxon>
        <taxon>Streptophyta</taxon>
        <taxon>Embryophyta</taxon>
        <taxon>Tracheophyta</taxon>
        <taxon>Spermatophyta</taxon>
        <taxon>Magnoliopsida</taxon>
        <taxon>eudicotyledons</taxon>
        <taxon>Gunneridae</taxon>
        <taxon>Pentapetalae</taxon>
        <taxon>rosids</taxon>
        <taxon>fabids</taxon>
        <taxon>Rosales</taxon>
        <taxon>Rosaceae</taxon>
        <taxon>Rosoideae</taxon>
        <taxon>Rosoideae incertae sedis</taxon>
        <taxon>Rosa</taxon>
    </lineage>
</organism>
<dbReference type="OMA" id="CAKNWGL"/>
<comment type="caution">
    <text evidence="11">The sequence shown here is derived from an EMBL/GenBank/DDBJ whole genome shotgun (WGS) entry which is preliminary data.</text>
</comment>
<feature type="domain" description="Oberon-like PHD finger" evidence="9">
    <location>
        <begin position="450"/>
        <end position="573"/>
    </location>
</feature>
<evidence type="ECO:0000313" key="11">
    <source>
        <dbReference type="EMBL" id="PRQ40993.1"/>
    </source>
</evidence>
<evidence type="ECO:0000256" key="5">
    <source>
        <dbReference type="ARBA" id="ARBA00023054"/>
    </source>
</evidence>
<sequence length="813" mass="90365">MFGDKDRSSALLAAGDEASQSKVTRHVSKQSKDYNINHPAKKPGLNFLRDSGSDGFQSKPCSNFGSQELTLSYLCDNSKLGFLDKEFSGKNLLTSLEKGKEILVPENSSQDHKWVERDFLNLNETRLNSSKRELGDDVERDSREKKPKLETLNLSLALPQVSLSLTASNALQNGEPSMVRPRSTMAPSTNTLTTYSNDYTAASLSYSYSHPYSHNPSCSLTRNSTENNFEYSVGKDDHIWNCGEGTNGSVHSRFKPIGDGVGLANPGGILSMMQSNNRKDSGTNSLYRTTSSDNNQSFFPSELPAKPRIDTHSGDSRGRGSDSLRGLEGGDGGGGRVRKLSRPERILREIVSESIPVMAPVVQELHEETLLSTNEYLRNLISMPEKKEELVSLQKRLERRSDLTKENLSKCQKDQLEILVAVKMGLASFVSGKNRLSATELVETFLFMRCRNVNCKTLLPVDDCDCKICSGNKGFCSSCMCPVCLNFDCASNTCSWVGCDVCSHWCHAACGIQKNLIKPGPSLKGPSGTTEMQFHCIGCSHASEMFGFVKDVFLCCAKDWGLETLVKELDCVKQIFRGSEDFKGRELHIKAEEIISKLGSQVMSPSDACNFIIQFFNYTDGVSEYPASSITTSSTKELATPQTSLRKEATLFSQPASLPPKYAAYNTSSSVQSDLLSNDLHQIDLKSSLISTEDEFRFGTVPKIEGFDSLESMVRIKQAEARMYQSKADEARREAEGYQQMIRENTEKVEEEYAGKFSKLCLQETEEKRRKKLEELKVLEGSHGDYYNMKTRMQAEIAGLLAKMEATKQQQRV</sequence>
<dbReference type="GO" id="GO:0005634">
    <property type="term" value="C:nucleus"/>
    <property type="evidence" value="ECO:0007669"/>
    <property type="project" value="UniProtKB-SubCell"/>
</dbReference>
<evidence type="ECO:0000259" key="10">
    <source>
        <dbReference type="Pfam" id="PF16312"/>
    </source>
</evidence>
<keyword evidence="6" id="KW-0539">Nucleus</keyword>
<dbReference type="GO" id="GO:0010078">
    <property type="term" value="P:maintenance of root meristem identity"/>
    <property type="evidence" value="ECO:0007669"/>
    <property type="project" value="TreeGrafter"/>
</dbReference>
<dbReference type="InterPro" id="IPR032881">
    <property type="entry name" value="Oberon-like_PHD"/>
</dbReference>
<keyword evidence="2" id="KW-0479">Metal-binding</keyword>
<evidence type="ECO:0000256" key="2">
    <source>
        <dbReference type="ARBA" id="ARBA00022723"/>
    </source>
</evidence>
<dbReference type="InterPro" id="IPR032535">
    <property type="entry name" value="Oberon_CC"/>
</dbReference>
<feature type="compositionally biased region" description="Basic and acidic residues" evidence="8">
    <location>
        <begin position="305"/>
        <end position="322"/>
    </location>
</feature>
<dbReference type="Proteomes" id="UP000238479">
    <property type="component" value="Chromosome 4"/>
</dbReference>
<reference evidence="11 12" key="1">
    <citation type="journal article" date="2018" name="Nat. Genet.">
        <title>The Rosa genome provides new insights in the design of modern roses.</title>
        <authorList>
            <person name="Bendahmane M."/>
        </authorList>
    </citation>
    <scope>NUCLEOTIDE SEQUENCE [LARGE SCALE GENOMIC DNA]</scope>
    <source>
        <strain evidence="12">cv. Old Blush</strain>
    </source>
</reference>
<feature type="domain" description="Oberon coiled-coil region" evidence="10">
    <location>
        <begin position="676"/>
        <end position="801"/>
    </location>
</feature>
<dbReference type="Gramene" id="PRQ40993">
    <property type="protein sequence ID" value="PRQ40993"/>
    <property type="gene ID" value="RchiOBHm_Chr4g0442161"/>
</dbReference>
<evidence type="ECO:0000256" key="1">
    <source>
        <dbReference type="ARBA" id="ARBA00004123"/>
    </source>
</evidence>
<feature type="compositionally biased region" description="Polar residues" evidence="8">
    <location>
        <begin position="272"/>
        <end position="299"/>
    </location>
</feature>
<evidence type="ECO:0000256" key="4">
    <source>
        <dbReference type="ARBA" id="ARBA00022833"/>
    </source>
</evidence>
<keyword evidence="12" id="KW-1185">Reference proteome</keyword>
<dbReference type="PANTHER" id="PTHR21736">
    <property type="entry name" value="VERNALIZATION-INSENSITIVE PROTEIN 3"/>
    <property type="match status" value="1"/>
</dbReference>
<dbReference type="InterPro" id="IPR047578">
    <property type="entry name" value="OBE1-like_PHD"/>
</dbReference>